<protein>
    <submittedName>
        <fullName evidence="2">Gfo/Idh/MocA family oxidoreductase</fullName>
    </submittedName>
</protein>
<dbReference type="PANTHER" id="PTHR43818:SF7">
    <property type="entry name" value="DEHYDROGENASE"/>
    <property type="match status" value="1"/>
</dbReference>
<sequence>MTSPIKLAIVGVGKIVYDQHVPAIAANAGHFTLVATASRNNTIENIPSFPTIEAMLEARPDIEAVSLCMPPQYRYAAAHKALAAGKHVFMEKPPGATLSEVADLEAFAAKQGVSLFASWHSRYAPGVQPAKAYLAANATTAMHVIWKEDVRHWHPNQDWIWQAGGLGVFDPGINALSIVTEILPSAVFLTKAALEFPENRDAPIAADLHFQDAAGIKVHAEFDWRQTGPQSWDIIVTTANGEVRLANGGARLWINGAEQQLEKEAEYPSLYQRFADIIRAGKSDVDVAPLRHVADAFMLGRRKVVDAFHD</sequence>
<accession>A0A6L6PI96</accession>
<dbReference type="InterPro" id="IPR000683">
    <property type="entry name" value="Gfo/Idh/MocA-like_OxRdtase_N"/>
</dbReference>
<name>A0A6L6PI96_9BURK</name>
<dbReference type="SUPFAM" id="SSF51735">
    <property type="entry name" value="NAD(P)-binding Rossmann-fold domains"/>
    <property type="match status" value="1"/>
</dbReference>
<dbReference type="RefSeq" id="WP_155463772.1">
    <property type="nucleotide sequence ID" value="NZ_WNKY01000010.1"/>
</dbReference>
<dbReference type="GO" id="GO:0000166">
    <property type="term" value="F:nucleotide binding"/>
    <property type="evidence" value="ECO:0007669"/>
    <property type="project" value="InterPro"/>
</dbReference>
<dbReference type="PANTHER" id="PTHR43818">
    <property type="entry name" value="BCDNA.GH03377"/>
    <property type="match status" value="1"/>
</dbReference>
<evidence type="ECO:0000313" key="2">
    <source>
        <dbReference type="EMBL" id="MTV38271.1"/>
    </source>
</evidence>
<organism evidence="2 3">
    <name type="scientific">Duganella radicis</name>
    <dbReference type="NCBI Taxonomy" id="551988"/>
    <lineage>
        <taxon>Bacteria</taxon>
        <taxon>Pseudomonadati</taxon>
        <taxon>Pseudomonadota</taxon>
        <taxon>Betaproteobacteria</taxon>
        <taxon>Burkholderiales</taxon>
        <taxon>Oxalobacteraceae</taxon>
        <taxon>Telluria group</taxon>
        <taxon>Duganella</taxon>
    </lineage>
</organism>
<dbReference type="Proteomes" id="UP000475582">
    <property type="component" value="Unassembled WGS sequence"/>
</dbReference>
<dbReference type="InterPro" id="IPR050463">
    <property type="entry name" value="Gfo/Idh/MocA_oxidrdct_glycsds"/>
</dbReference>
<dbReference type="OrthoDB" id="9813657at2"/>
<reference evidence="2 3" key="1">
    <citation type="submission" date="2019-11" db="EMBL/GenBank/DDBJ databases">
        <title>Type strains purchased from KCTC, JCM and DSMZ.</title>
        <authorList>
            <person name="Lu H."/>
        </authorList>
    </citation>
    <scope>NUCLEOTIDE SEQUENCE [LARGE SCALE GENOMIC DNA]</scope>
    <source>
        <strain evidence="2 3">KCTC 22382</strain>
    </source>
</reference>
<dbReference type="InterPro" id="IPR036291">
    <property type="entry name" value="NAD(P)-bd_dom_sf"/>
</dbReference>
<dbReference type="EMBL" id="WNKY01000010">
    <property type="protein sequence ID" value="MTV38271.1"/>
    <property type="molecule type" value="Genomic_DNA"/>
</dbReference>
<proteinExistence type="predicted"/>
<dbReference type="AlphaFoldDB" id="A0A6L6PI96"/>
<feature type="domain" description="Gfo/Idh/MocA-like oxidoreductase N-terminal" evidence="1">
    <location>
        <begin position="5"/>
        <end position="116"/>
    </location>
</feature>
<comment type="caution">
    <text evidence="2">The sequence shown here is derived from an EMBL/GenBank/DDBJ whole genome shotgun (WGS) entry which is preliminary data.</text>
</comment>
<dbReference type="Gene3D" id="3.40.50.720">
    <property type="entry name" value="NAD(P)-binding Rossmann-like Domain"/>
    <property type="match status" value="1"/>
</dbReference>
<dbReference type="Pfam" id="PF01408">
    <property type="entry name" value="GFO_IDH_MocA"/>
    <property type="match status" value="1"/>
</dbReference>
<keyword evidence="3" id="KW-1185">Reference proteome</keyword>
<evidence type="ECO:0000313" key="3">
    <source>
        <dbReference type="Proteomes" id="UP000475582"/>
    </source>
</evidence>
<evidence type="ECO:0000259" key="1">
    <source>
        <dbReference type="Pfam" id="PF01408"/>
    </source>
</evidence>
<dbReference type="Gene3D" id="3.30.360.10">
    <property type="entry name" value="Dihydrodipicolinate Reductase, domain 2"/>
    <property type="match status" value="1"/>
</dbReference>
<gene>
    <name evidence="2" type="ORF">GM676_11850</name>
</gene>